<dbReference type="KEGG" id="pco:PHACADRAFT_248445"/>
<dbReference type="STRING" id="650164.K5WQD0"/>
<feature type="signal peptide" evidence="1">
    <location>
        <begin position="1"/>
        <end position="19"/>
    </location>
</feature>
<dbReference type="AlphaFoldDB" id="K5WQD0"/>
<keyword evidence="3" id="KW-1185">Reference proteome</keyword>
<feature type="chain" id="PRO_5003885849" evidence="1">
    <location>
        <begin position="20"/>
        <end position="175"/>
    </location>
</feature>
<dbReference type="RefSeq" id="XP_007391089.1">
    <property type="nucleotide sequence ID" value="XM_007391027.1"/>
</dbReference>
<evidence type="ECO:0000313" key="2">
    <source>
        <dbReference type="EMBL" id="EKM61685.1"/>
    </source>
</evidence>
<dbReference type="InParanoid" id="K5WQD0"/>
<proteinExistence type="predicted"/>
<accession>K5WQD0</accession>
<keyword evidence="1" id="KW-0732">Signal</keyword>
<dbReference type="OrthoDB" id="4095724at2759"/>
<organism evidence="2 3">
    <name type="scientific">Phanerochaete carnosa (strain HHB-10118-sp)</name>
    <name type="common">White-rot fungus</name>
    <name type="synonym">Peniophora carnosa</name>
    <dbReference type="NCBI Taxonomy" id="650164"/>
    <lineage>
        <taxon>Eukaryota</taxon>
        <taxon>Fungi</taxon>
        <taxon>Dikarya</taxon>
        <taxon>Basidiomycota</taxon>
        <taxon>Agaricomycotina</taxon>
        <taxon>Agaricomycetes</taxon>
        <taxon>Polyporales</taxon>
        <taxon>Phanerochaetaceae</taxon>
        <taxon>Phanerochaete</taxon>
    </lineage>
</organism>
<evidence type="ECO:0000313" key="3">
    <source>
        <dbReference type="Proteomes" id="UP000008370"/>
    </source>
</evidence>
<gene>
    <name evidence="2" type="ORF">PHACADRAFT_248445</name>
</gene>
<dbReference type="GeneID" id="18914362"/>
<name>K5WQD0_PHACS</name>
<evidence type="ECO:0000256" key="1">
    <source>
        <dbReference type="SAM" id="SignalP"/>
    </source>
</evidence>
<reference evidence="2 3" key="1">
    <citation type="journal article" date="2012" name="BMC Genomics">
        <title>Comparative genomics of the white-rot fungi, Phanerochaete carnosa and P. chrysosporium, to elucidate the genetic basis of the distinct wood types they colonize.</title>
        <authorList>
            <person name="Suzuki H."/>
            <person name="MacDonald J."/>
            <person name="Syed K."/>
            <person name="Salamov A."/>
            <person name="Hori C."/>
            <person name="Aerts A."/>
            <person name="Henrissat B."/>
            <person name="Wiebenga A."/>
            <person name="vanKuyk P.A."/>
            <person name="Barry K."/>
            <person name="Lindquist E."/>
            <person name="LaButti K."/>
            <person name="Lapidus A."/>
            <person name="Lucas S."/>
            <person name="Coutinho P."/>
            <person name="Gong Y."/>
            <person name="Samejima M."/>
            <person name="Mahadevan R."/>
            <person name="Abou-Zaid M."/>
            <person name="de Vries R.P."/>
            <person name="Igarashi K."/>
            <person name="Yadav J.S."/>
            <person name="Grigoriev I.V."/>
            <person name="Master E.R."/>
        </authorList>
    </citation>
    <scope>NUCLEOTIDE SEQUENCE [LARGE SCALE GENOMIC DNA]</scope>
    <source>
        <strain evidence="2 3">HHB-10118-sp</strain>
    </source>
</reference>
<protein>
    <submittedName>
        <fullName evidence="2">Uncharacterized protein</fullName>
    </submittedName>
</protein>
<dbReference type="Proteomes" id="UP000008370">
    <property type="component" value="Unassembled WGS sequence"/>
</dbReference>
<dbReference type="HOGENOM" id="CLU_1533109_0_0_1"/>
<sequence length="175" mass="16857">MFAAKVIAVALVSVAIVNAAPAPGLFDDFTSDVDSVFDHATSAVGSAFDEATSVVDSALALATASSVYEDATKVIGTATSQVFATIVTANNVPVVEVTSVGGSAITLATGTASGFTTSFAGHTFTAASATGTSTSSSASASSTGKNAAVGGFEMGGALQLAAFLSSIVAGAAMVV</sequence>
<dbReference type="EMBL" id="JH930468">
    <property type="protein sequence ID" value="EKM61685.1"/>
    <property type="molecule type" value="Genomic_DNA"/>
</dbReference>